<keyword evidence="16" id="KW-1185">Reference proteome</keyword>
<dbReference type="EMBL" id="KZ149927">
    <property type="protein sequence ID" value="PZC77539.1"/>
    <property type="molecule type" value="Genomic_DNA"/>
</dbReference>
<comment type="function">
    <text evidence="2">Specific and highly efficient GDP-D-glucose phosphorylase regulating the levels of GDP-D-glucose in cells.</text>
</comment>
<evidence type="ECO:0000256" key="1">
    <source>
        <dbReference type="ARBA" id="ARBA00000063"/>
    </source>
</evidence>
<dbReference type="Proteomes" id="UP000249218">
    <property type="component" value="Unassembled WGS sequence"/>
</dbReference>
<dbReference type="InterPro" id="IPR058865">
    <property type="entry name" value="GDPGP1_C"/>
</dbReference>
<dbReference type="SUPFAM" id="SSF54197">
    <property type="entry name" value="HIT-like"/>
    <property type="match status" value="1"/>
</dbReference>
<keyword evidence="12" id="KW-0378">Hydrolase</keyword>
<reference evidence="15 16" key="1">
    <citation type="journal article" date="2017" name="BMC Biol.">
        <title>Genomic innovations, transcriptional plasticity and gene loss underlying the evolution and divergence of two highly polyphagous and invasive Helicoverpa pest species.</title>
        <authorList>
            <person name="Pearce S.L."/>
            <person name="Clarke D.F."/>
            <person name="East P.D."/>
            <person name="Elfekih S."/>
            <person name="Gordon K.H."/>
            <person name="Jermiin L.S."/>
            <person name="McGaughran A."/>
            <person name="Oakeshott J.G."/>
            <person name="Papanikolaou A."/>
            <person name="Perera O.P."/>
            <person name="Rane R.V."/>
            <person name="Richards S."/>
            <person name="Tay W.T."/>
            <person name="Walsh T.K."/>
            <person name="Anderson A."/>
            <person name="Anderson C.J."/>
            <person name="Asgari S."/>
            <person name="Board P.G."/>
            <person name="Bretschneider A."/>
            <person name="Campbell P.M."/>
            <person name="Chertemps T."/>
            <person name="Christeller J.T."/>
            <person name="Coppin C.W."/>
            <person name="Downes S.J."/>
            <person name="Duan G."/>
            <person name="Farnsworth C.A."/>
            <person name="Good R.T."/>
            <person name="Han L.B."/>
            <person name="Han Y.C."/>
            <person name="Hatje K."/>
            <person name="Horne I."/>
            <person name="Huang Y.P."/>
            <person name="Hughes D.S."/>
            <person name="Jacquin-Joly E."/>
            <person name="James W."/>
            <person name="Jhangiani S."/>
            <person name="Kollmar M."/>
            <person name="Kuwar S.S."/>
            <person name="Li S."/>
            <person name="Liu N.Y."/>
            <person name="Maibeche M.T."/>
            <person name="Miller J.R."/>
            <person name="Montagne N."/>
            <person name="Perry T."/>
            <person name="Qu J."/>
            <person name="Song S.V."/>
            <person name="Sutton G.G."/>
            <person name="Vogel H."/>
            <person name="Walenz B.P."/>
            <person name="Xu W."/>
            <person name="Zhang H.J."/>
            <person name="Zou Z."/>
            <person name="Batterham P."/>
            <person name="Edwards O.R."/>
            <person name="Feyereisen R."/>
            <person name="Gibbs R.A."/>
            <person name="Heckel D.G."/>
            <person name="McGrath A."/>
            <person name="Robin C."/>
            <person name="Scherer S.E."/>
            <person name="Worley K.C."/>
            <person name="Wu Y.D."/>
        </authorList>
    </citation>
    <scope>NUCLEOTIDE SEQUENCE [LARGE SCALE GENOMIC DNA]</scope>
    <source>
        <strain evidence="15">Harm_GR_Male_#8</strain>
        <tissue evidence="15">Whole organism</tissue>
    </source>
</reference>
<dbReference type="EC" id="2.7.7.78" evidence="5"/>
<evidence type="ECO:0000256" key="2">
    <source>
        <dbReference type="ARBA" id="ARBA00003049"/>
    </source>
</evidence>
<comment type="similarity">
    <text evidence="4">Belongs to the GDPGP1 family.</text>
</comment>
<name>A0A2W1BR17_HELAM</name>
<sequence length="329" mass="38276">MRAWLAQRKPNARECKQALATSRAARRGTNRGARREYKPGIIIYYVLRSEICLSFYPQFRILGLRLNPDRQTKRRTPEAMNNIQQPFDENKFNFNKVSPEEVLFSIEGEDADTHTVLVNVSPISRYHSLICPSVNKCLPQVVTLESLQLVVQIMFLVEDWDIKIGFNSMCGFASVNHLHYHIFVEKNSLYVEKVKWHHIKGNTYRLDQTYPVPAFCFQLQKQSYAQTLKEVWKVLEYFLNKSIAHNILFTKRRLDGNGDVCVIIWPRRSTTGAKKLAAFNVAVLELSGWFPIYDVEEFKNLQAADLEKELGKWVPEDFNKICEDIKLLL</sequence>
<evidence type="ECO:0000313" key="15">
    <source>
        <dbReference type="EMBL" id="PZC77539.1"/>
    </source>
</evidence>
<proteinExistence type="inferred from homology"/>
<accession>A0A2W1BR17</accession>
<keyword evidence="10" id="KW-0548">Nucleotidyltransferase</keyword>
<evidence type="ECO:0000256" key="10">
    <source>
        <dbReference type="ARBA" id="ARBA00022695"/>
    </source>
</evidence>
<evidence type="ECO:0000256" key="5">
    <source>
        <dbReference type="ARBA" id="ARBA00012507"/>
    </source>
</evidence>
<dbReference type="PANTHER" id="PTHR20884:SF8">
    <property type="entry name" value="GDP-D-GLUCOSE PHOSPHORYLASE 1"/>
    <property type="match status" value="1"/>
</dbReference>
<evidence type="ECO:0000256" key="8">
    <source>
        <dbReference type="ARBA" id="ARBA00022658"/>
    </source>
</evidence>
<evidence type="ECO:0000313" key="16">
    <source>
        <dbReference type="Proteomes" id="UP000249218"/>
    </source>
</evidence>
<dbReference type="GO" id="GO:0005737">
    <property type="term" value="C:cytoplasm"/>
    <property type="evidence" value="ECO:0007669"/>
    <property type="project" value="UniProtKB-SubCell"/>
</dbReference>
<dbReference type="InterPro" id="IPR058866">
    <property type="entry name" value="GDPGP1_N"/>
</dbReference>
<dbReference type="Pfam" id="PF26216">
    <property type="entry name" value="GDPGP1_C"/>
    <property type="match status" value="1"/>
</dbReference>
<keyword evidence="11" id="KW-0547">Nucleotide-binding</keyword>
<evidence type="ECO:0000259" key="14">
    <source>
        <dbReference type="Pfam" id="PF26217"/>
    </source>
</evidence>
<evidence type="ECO:0000256" key="7">
    <source>
        <dbReference type="ARBA" id="ARBA00022490"/>
    </source>
</evidence>
<protein>
    <recommendedName>
        <fullName evidence="6">GDP-D-glucose phosphorylase 1</fullName>
        <ecNumber evidence="5">2.7.7.78</ecNumber>
    </recommendedName>
</protein>
<dbReference type="GO" id="GO:0006006">
    <property type="term" value="P:glucose metabolic process"/>
    <property type="evidence" value="ECO:0007669"/>
    <property type="project" value="TreeGrafter"/>
</dbReference>
<keyword evidence="9" id="KW-0808">Transferase</keyword>
<dbReference type="GO" id="GO:0016787">
    <property type="term" value="F:hydrolase activity"/>
    <property type="evidence" value="ECO:0007669"/>
    <property type="project" value="UniProtKB-KW"/>
</dbReference>
<dbReference type="InterPro" id="IPR036265">
    <property type="entry name" value="HIT-like_sf"/>
</dbReference>
<dbReference type="PANTHER" id="PTHR20884">
    <property type="entry name" value="GDP-D-GLUCOSE PHOSPHORYLASE 1"/>
    <property type="match status" value="1"/>
</dbReference>
<evidence type="ECO:0000256" key="4">
    <source>
        <dbReference type="ARBA" id="ARBA00006451"/>
    </source>
</evidence>
<keyword evidence="7" id="KW-0963">Cytoplasm</keyword>
<dbReference type="AlphaFoldDB" id="A0A2W1BR17"/>
<gene>
    <name evidence="15" type="primary">HaOG203252</name>
    <name evidence="15" type="ORF">B5X24_HaOG203252</name>
</gene>
<dbReference type="GO" id="GO:0005085">
    <property type="term" value="F:guanyl-nucleotide exchange factor activity"/>
    <property type="evidence" value="ECO:0007669"/>
    <property type="project" value="UniProtKB-KW"/>
</dbReference>
<comment type="subcellular location">
    <subcellularLocation>
        <location evidence="3">Cytoplasm</location>
    </subcellularLocation>
</comment>
<evidence type="ECO:0000256" key="11">
    <source>
        <dbReference type="ARBA" id="ARBA00022741"/>
    </source>
</evidence>
<dbReference type="GO" id="GO:0000166">
    <property type="term" value="F:nucleotide binding"/>
    <property type="evidence" value="ECO:0007669"/>
    <property type="project" value="UniProtKB-KW"/>
</dbReference>
<keyword evidence="8" id="KW-0344">Guanine-nucleotide releasing factor</keyword>
<evidence type="ECO:0000256" key="3">
    <source>
        <dbReference type="ARBA" id="ARBA00004496"/>
    </source>
</evidence>
<organism evidence="15 16">
    <name type="scientific">Helicoverpa armigera</name>
    <name type="common">Cotton bollworm</name>
    <name type="synonym">Heliothis armigera</name>
    <dbReference type="NCBI Taxonomy" id="29058"/>
    <lineage>
        <taxon>Eukaryota</taxon>
        <taxon>Metazoa</taxon>
        <taxon>Ecdysozoa</taxon>
        <taxon>Arthropoda</taxon>
        <taxon>Hexapoda</taxon>
        <taxon>Insecta</taxon>
        <taxon>Pterygota</taxon>
        <taxon>Neoptera</taxon>
        <taxon>Endopterygota</taxon>
        <taxon>Lepidoptera</taxon>
        <taxon>Glossata</taxon>
        <taxon>Ditrysia</taxon>
        <taxon>Noctuoidea</taxon>
        <taxon>Noctuidae</taxon>
        <taxon>Heliothinae</taxon>
        <taxon>Helicoverpa</taxon>
    </lineage>
</organism>
<comment type="catalytic activity">
    <reaction evidence="1">
        <text>GDP-alpha-D-glucose + phosphate = alpha-D-glucose 1-phosphate + GDP + H(+)</text>
        <dbReference type="Rhea" id="RHEA:30387"/>
        <dbReference type="ChEBI" id="CHEBI:15378"/>
        <dbReference type="ChEBI" id="CHEBI:43474"/>
        <dbReference type="ChEBI" id="CHEBI:58189"/>
        <dbReference type="ChEBI" id="CHEBI:58601"/>
        <dbReference type="ChEBI" id="CHEBI:62230"/>
        <dbReference type="EC" id="2.7.7.78"/>
    </reaction>
</comment>
<dbReference type="InterPro" id="IPR026506">
    <property type="entry name" value="GDPGP"/>
</dbReference>
<evidence type="ECO:0000256" key="12">
    <source>
        <dbReference type="ARBA" id="ARBA00022801"/>
    </source>
</evidence>
<dbReference type="OrthoDB" id="417175at2759"/>
<dbReference type="Pfam" id="PF26217">
    <property type="entry name" value="GDPGP1_N"/>
    <property type="match status" value="1"/>
</dbReference>
<feature type="domain" description="GDPGP1-like C-terminal" evidence="13">
    <location>
        <begin position="209"/>
        <end position="310"/>
    </location>
</feature>
<feature type="domain" description="GDPGP1-like N-terminal" evidence="14">
    <location>
        <begin position="64"/>
        <end position="182"/>
    </location>
</feature>
<evidence type="ECO:0000259" key="13">
    <source>
        <dbReference type="Pfam" id="PF26216"/>
    </source>
</evidence>
<evidence type="ECO:0000256" key="9">
    <source>
        <dbReference type="ARBA" id="ARBA00022679"/>
    </source>
</evidence>
<evidence type="ECO:0000256" key="6">
    <source>
        <dbReference type="ARBA" id="ARBA00018857"/>
    </source>
</evidence>
<dbReference type="GO" id="GO:0080048">
    <property type="term" value="F:GDP-D-glucose phosphorylase activity"/>
    <property type="evidence" value="ECO:0007669"/>
    <property type="project" value="UniProtKB-EC"/>
</dbReference>